<feature type="non-terminal residue" evidence="2">
    <location>
        <position position="144"/>
    </location>
</feature>
<comment type="caution">
    <text evidence="2">The sequence shown here is derived from an EMBL/GenBank/DDBJ whole genome shotgun (WGS) entry which is preliminary data.</text>
</comment>
<evidence type="ECO:0000259" key="1">
    <source>
        <dbReference type="Pfam" id="PF13439"/>
    </source>
</evidence>
<protein>
    <recommendedName>
        <fullName evidence="1">Glycosyltransferase subfamily 4-like N-terminal domain-containing protein</fullName>
    </recommendedName>
</protein>
<sequence>MNILIVNWQDRRNPFAGGAEVHLHEIFDRIAHWGHNVTLLASGFSGAKREEILDGIHIIRKGRRNDFNFFVPYAVKEIVKREHIDILVEDLNKIPFFTPLFIKIPTVAILHHRFGRDIFKETIFPFALYVYITESLIPLVYRNI</sequence>
<organism evidence="2">
    <name type="scientific">marine sediment metagenome</name>
    <dbReference type="NCBI Taxonomy" id="412755"/>
    <lineage>
        <taxon>unclassified sequences</taxon>
        <taxon>metagenomes</taxon>
        <taxon>ecological metagenomes</taxon>
    </lineage>
</organism>
<dbReference type="SUPFAM" id="SSF53756">
    <property type="entry name" value="UDP-Glycosyltransferase/glycogen phosphorylase"/>
    <property type="match status" value="1"/>
</dbReference>
<evidence type="ECO:0000313" key="2">
    <source>
        <dbReference type="EMBL" id="GAH16711.1"/>
    </source>
</evidence>
<dbReference type="EMBL" id="BART01035700">
    <property type="protein sequence ID" value="GAH16711.1"/>
    <property type="molecule type" value="Genomic_DNA"/>
</dbReference>
<name>X1D7I8_9ZZZZ</name>
<feature type="domain" description="Glycosyltransferase subfamily 4-like N-terminal" evidence="1">
    <location>
        <begin position="17"/>
        <end position="115"/>
    </location>
</feature>
<dbReference type="Pfam" id="PF13439">
    <property type="entry name" value="Glyco_transf_4"/>
    <property type="match status" value="1"/>
</dbReference>
<reference evidence="2" key="1">
    <citation type="journal article" date="2014" name="Front. Microbiol.">
        <title>High frequency of phylogenetically diverse reductive dehalogenase-homologous genes in deep subseafloor sedimentary metagenomes.</title>
        <authorList>
            <person name="Kawai M."/>
            <person name="Futagami T."/>
            <person name="Toyoda A."/>
            <person name="Takaki Y."/>
            <person name="Nishi S."/>
            <person name="Hori S."/>
            <person name="Arai W."/>
            <person name="Tsubouchi T."/>
            <person name="Morono Y."/>
            <person name="Uchiyama I."/>
            <person name="Ito T."/>
            <person name="Fujiyama A."/>
            <person name="Inagaki F."/>
            <person name="Takami H."/>
        </authorList>
    </citation>
    <scope>NUCLEOTIDE SEQUENCE</scope>
    <source>
        <strain evidence="2">Expedition CK06-06</strain>
    </source>
</reference>
<dbReference type="AlphaFoldDB" id="X1D7I8"/>
<accession>X1D7I8</accession>
<proteinExistence type="predicted"/>
<gene>
    <name evidence="2" type="ORF">S01H4_60516</name>
</gene>
<dbReference type="Gene3D" id="3.40.50.2000">
    <property type="entry name" value="Glycogen Phosphorylase B"/>
    <property type="match status" value="1"/>
</dbReference>
<dbReference type="InterPro" id="IPR028098">
    <property type="entry name" value="Glyco_trans_4-like_N"/>
</dbReference>